<dbReference type="OrthoDB" id="2927884at2"/>
<reference evidence="2 3" key="1">
    <citation type="submission" date="2018-07" db="EMBL/GenBank/DDBJ databases">
        <title>Genomic Encyclopedia of Type Strains, Phase III (KMG-III): the genomes of soil and plant-associated and newly described type strains.</title>
        <authorList>
            <person name="Whitman W."/>
        </authorList>
    </citation>
    <scope>NUCLEOTIDE SEQUENCE [LARGE SCALE GENOMIC DNA]</scope>
    <source>
        <strain evidence="2 3">CECT 7287</strain>
    </source>
</reference>
<dbReference type="EMBL" id="QRDZ01000001">
    <property type="protein sequence ID" value="RED89219.1"/>
    <property type="molecule type" value="Genomic_DNA"/>
</dbReference>
<comment type="caution">
    <text evidence="2">The sequence shown here is derived from an EMBL/GenBank/DDBJ whole genome shotgun (WGS) entry which is preliminary data.</text>
</comment>
<keyword evidence="3" id="KW-1185">Reference proteome</keyword>
<accession>A0A3D9KSS3</accession>
<evidence type="ECO:0000313" key="2">
    <source>
        <dbReference type="EMBL" id="RED89219.1"/>
    </source>
</evidence>
<feature type="transmembrane region" description="Helical" evidence="1">
    <location>
        <begin position="6"/>
        <end position="23"/>
    </location>
</feature>
<name>A0A3D9KSS3_9BACL</name>
<gene>
    <name evidence="2" type="ORF">DFP98_101193</name>
</gene>
<dbReference type="Proteomes" id="UP000256977">
    <property type="component" value="Unassembled WGS sequence"/>
</dbReference>
<keyword evidence="1" id="KW-0812">Transmembrane</keyword>
<keyword evidence="1" id="KW-0472">Membrane</keyword>
<evidence type="ECO:0000313" key="3">
    <source>
        <dbReference type="Proteomes" id="UP000256977"/>
    </source>
</evidence>
<dbReference type="AlphaFoldDB" id="A0A3D9KSS3"/>
<proteinExistence type="predicted"/>
<sequence>MLDIGMIALVIGLAAAMIGLAVWSGKVVEEGREEA</sequence>
<evidence type="ECO:0000256" key="1">
    <source>
        <dbReference type="SAM" id="Phobius"/>
    </source>
</evidence>
<keyword evidence="1" id="KW-1133">Transmembrane helix</keyword>
<protein>
    <submittedName>
        <fullName evidence="2">Uncharacterized protein</fullName>
    </submittedName>
</protein>
<organism evidence="2 3">
    <name type="scientific">Cohnella phaseoli</name>
    <dbReference type="NCBI Taxonomy" id="456490"/>
    <lineage>
        <taxon>Bacteria</taxon>
        <taxon>Bacillati</taxon>
        <taxon>Bacillota</taxon>
        <taxon>Bacilli</taxon>
        <taxon>Bacillales</taxon>
        <taxon>Paenibacillaceae</taxon>
        <taxon>Cohnella</taxon>
    </lineage>
</organism>